<dbReference type="SMART" id="SM00151">
    <property type="entry name" value="SWIB"/>
    <property type="match status" value="1"/>
</dbReference>
<dbReference type="AlphaFoldDB" id="A0A5J9W891"/>
<dbReference type="InterPro" id="IPR019835">
    <property type="entry name" value="SWIB_domain"/>
</dbReference>
<dbReference type="InterPro" id="IPR003121">
    <property type="entry name" value="SWIB_MDM2_domain"/>
</dbReference>
<evidence type="ECO:0000259" key="2">
    <source>
        <dbReference type="PROSITE" id="PS51925"/>
    </source>
</evidence>
<keyword evidence="5" id="KW-1185">Reference proteome</keyword>
<protein>
    <recommendedName>
        <fullName evidence="2">DM2 domain-containing protein</fullName>
    </recommendedName>
</protein>
<dbReference type="Gene3D" id="1.10.245.10">
    <property type="entry name" value="SWIB/MDM2 domain"/>
    <property type="match status" value="1"/>
</dbReference>
<accession>A0A5J9W891</accession>
<evidence type="ECO:0000313" key="4">
    <source>
        <dbReference type="EMBL" id="TVU44922.1"/>
    </source>
</evidence>
<evidence type="ECO:0000313" key="3">
    <source>
        <dbReference type="EMBL" id="TVU44881.1"/>
    </source>
</evidence>
<sequence>MAAVPMLTAASLSFSALPVHRLGAGPPAASFAPRRAASAVVVRAAAASSKSPAPAAAPKTKKPTGITLPKPVSPTLQAFVGAPEIARTEALKRIWAYIKQHNLQDPADKKTINCDDKLKVLFAGRERVGFLEIAKLLNPHFVK</sequence>
<dbReference type="Gramene" id="TVU44922">
    <property type="protein sequence ID" value="TVU44922"/>
    <property type="gene ID" value="EJB05_04385"/>
</dbReference>
<dbReference type="SUPFAM" id="SSF47592">
    <property type="entry name" value="SWIB/MDM2 domain"/>
    <property type="match status" value="1"/>
</dbReference>
<name>A0A5J9W891_9POAL</name>
<dbReference type="PANTHER" id="PTHR13844">
    <property type="entry name" value="SWI/SNF-RELATED MATRIX-ASSOCIATED ACTIN-DEPENDENT REGULATOR OF CHROMATIN SUBFAMILY D"/>
    <property type="match status" value="1"/>
</dbReference>
<dbReference type="Gramene" id="TVU44881">
    <property type="protein sequence ID" value="TVU44881"/>
    <property type="gene ID" value="EJB05_04343"/>
</dbReference>
<comment type="caution">
    <text evidence="4">The sequence shown here is derived from an EMBL/GenBank/DDBJ whole genome shotgun (WGS) entry which is preliminary data.</text>
</comment>
<dbReference type="EMBL" id="RWGY01000004">
    <property type="protein sequence ID" value="TVU44922.1"/>
    <property type="molecule type" value="Genomic_DNA"/>
</dbReference>
<dbReference type="PROSITE" id="PS51925">
    <property type="entry name" value="SWIB_MDM2"/>
    <property type="match status" value="1"/>
</dbReference>
<evidence type="ECO:0000256" key="1">
    <source>
        <dbReference type="SAM" id="MobiDB-lite"/>
    </source>
</evidence>
<feature type="compositionally biased region" description="Low complexity" evidence="1">
    <location>
        <begin position="46"/>
        <end position="58"/>
    </location>
</feature>
<dbReference type="EMBL" id="RWGY01000004">
    <property type="protein sequence ID" value="TVU44881.1"/>
    <property type="molecule type" value="Genomic_DNA"/>
</dbReference>
<reference evidence="4 5" key="1">
    <citation type="journal article" date="2019" name="Sci. Rep.">
        <title>A high-quality genome of Eragrostis curvula grass provides insights into Poaceae evolution and supports new strategies to enhance forage quality.</title>
        <authorList>
            <person name="Carballo J."/>
            <person name="Santos B.A.C.M."/>
            <person name="Zappacosta D."/>
            <person name="Garbus I."/>
            <person name="Selva J.P."/>
            <person name="Gallo C.A."/>
            <person name="Diaz A."/>
            <person name="Albertini E."/>
            <person name="Caccamo M."/>
            <person name="Echenique V."/>
        </authorList>
    </citation>
    <scope>NUCLEOTIDE SEQUENCE [LARGE SCALE GENOMIC DNA]</scope>
    <source>
        <strain evidence="5">cv. Victoria</strain>
        <tissue evidence="4">Leaf</tissue>
    </source>
</reference>
<proteinExistence type="predicted"/>
<gene>
    <name evidence="3" type="ORF">EJB05_04343</name>
    <name evidence="4" type="ORF">EJB05_04385</name>
</gene>
<dbReference type="OrthoDB" id="10251073at2759"/>
<feature type="domain" description="DM2" evidence="2">
    <location>
        <begin position="65"/>
        <end position="143"/>
    </location>
</feature>
<dbReference type="CDD" id="cd10567">
    <property type="entry name" value="SWIB-MDM2_like"/>
    <property type="match status" value="1"/>
</dbReference>
<feature type="region of interest" description="Disordered" evidence="1">
    <location>
        <begin position="46"/>
        <end position="68"/>
    </location>
</feature>
<dbReference type="Pfam" id="PF02201">
    <property type="entry name" value="SWIB"/>
    <property type="match status" value="1"/>
</dbReference>
<evidence type="ECO:0000313" key="5">
    <source>
        <dbReference type="Proteomes" id="UP000324897"/>
    </source>
</evidence>
<dbReference type="InterPro" id="IPR036885">
    <property type="entry name" value="SWIB_MDM2_dom_sf"/>
</dbReference>
<dbReference type="Proteomes" id="UP000324897">
    <property type="component" value="Chromosome 5"/>
</dbReference>
<organism evidence="4 5">
    <name type="scientific">Eragrostis curvula</name>
    <name type="common">weeping love grass</name>
    <dbReference type="NCBI Taxonomy" id="38414"/>
    <lineage>
        <taxon>Eukaryota</taxon>
        <taxon>Viridiplantae</taxon>
        <taxon>Streptophyta</taxon>
        <taxon>Embryophyta</taxon>
        <taxon>Tracheophyta</taxon>
        <taxon>Spermatophyta</taxon>
        <taxon>Magnoliopsida</taxon>
        <taxon>Liliopsida</taxon>
        <taxon>Poales</taxon>
        <taxon>Poaceae</taxon>
        <taxon>PACMAD clade</taxon>
        <taxon>Chloridoideae</taxon>
        <taxon>Eragrostideae</taxon>
        <taxon>Eragrostidinae</taxon>
        <taxon>Eragrostis</taxon>
    </lineage>
</organism>